<dbReference type="GeneID" id="36345772"/>
<accession>W6U1V9</accession>
<evidence type="ECO:0000313" key="2">
    <source>
        <dbReference type="Proteomes" id="UP000019149"/>
    </source>
</evidence>
<name>W6U1V9_ECHGR</name>
<dbReference type="RefSeq" id="XP_024346286.1">
    <property type="nucleotide sequence ID" value="XM_024499306.1"/>
</dbReference>
<dbReference type="EMBL" id="APAU02000186">
    <property type="protein sequence ID" value="EUB55090.1"/>
    <property type="molecule type" value="Genomic_DNA"/>
</dbReference>
<dbReference type="AlphaFoldDB" id="W6U1V9"/>
<comment type="caution">
    <text evidence="1">The sequence shown here is derived from an EMBL/GenBank/DDBJ whole genome shotgun (WGS) entry which is preliminary data.</text>
</comment>
<dbReference type="KEGG" id="egl:EGR_10057"/>
<keyword evidence="2" id="KW-1185">Reference proteome</keyword>
<dbReference type="Proteomes" id="UP000019149">
    <property type="component" value="Unassembled WGS sequence"/>
</dbReference>
<protein>
    <submittedName>
        <fullName evidence="1">Uncharacterized protein</fullName>
    </submittedName>
</protein>
<proteinExistence type="predicted"/>
<organism evidence="1 2">
    <name type="scientific">Echinococcus granulosus</name>
    <name type="common">Hydatid tapeworm</name>
    <dbReference type="NCBI Taxonomy" id="6210"/>
    <lineage>
        <taxon>Eukaryota</taxon>
        <taxon>Metazoa</taxon>
        <taxon>Spiralia</taxon>
        <taxon>Lophotrochozoa</taxon>
        <taxon>Platyhelminthes</taxon>
        <taxon>Cestoda</taxon>
        <taxon>Eucestoda</taxon>
        <taxon>Cyclophyllidea</taxon>
        <taxon>Taeniidae</taxon>
        <taxon>Echinococcus</taxon>
        <taxon>Echinococcus granulosus group</taxon>
    </lineage>
</organism>
<dbReference type="CTD" id="36345772"/>
<sequence length="136" mass="15643">MGLASGLEAQRLTVLFNRNNHPQNRNVKSSFSSNEPRRCGVCCAWHRIVMERFVSPDAATQQLHNLFLEKIGIPLETWLSGEFCTPKRLTGIHYPQCRMAIVNDLSPLVRERSCIRYPAKNLYCRSTAFPSRQQQH</sequence>
<reference evidence="1 2" key="1">
    <citation type="journal article" date="2013" name="Nat. Genet.">
        <title>The genome of the hydatid tapeworm Echinococcus granulosus.</title>
        <authorList>
            <person name="Zheng H."/>
            <person name="Zhang W."/>
            <person name="Zhang L."/>
            <person name="Zhang Z."/>
            <person name="Li J."/>
            <person name="Lu G."/>
            <person name="Zhu Y."/>
            <person name="Wang Y."/>
            <person name="Huang Y."/>
            <person name="Liu J."/>
            <person name="Kang H."/>
            <person name="Chen J."/>
            <person name="Wang L."/>
            <person name="Chen A."/>
            <person name="Yu S."/>
            <person name="Gao Z."/>
            <person name="Jin L."/>
            <person name="Gu W."/>
            <person name="Wang Z."/>
            <person name="Zhao L."/>
            <person name="Shi B."/>
            <person name="Wen H."/>
            <person name="Lin R."/>
            <person name="Jones M.K."/>
            <person name="Brejova B."/>
            <person name="Vinar T."/>
            <person name="Zhao G."/>
            <person name="McManus D.P."/>
            <person name="Chen Z."/>
            <person name="Zhou Y."/>
            <person name="Wang S."/>
        </authorList>
    </citation>
    <scope>NUCLEOTIDE SEQUENCE [LARGE SCALE GENOMIC DNA]</scope>
</reference>
<gene>
    <name evidence="1" type="ORF">EGR_10057</name>
</gene>
<evidence type="ECO:0000313" key="1">
    <source>
        <dbReference type="EMBL" id="EUB55090.1"/>
    </source>
</evidence>